<comment type="pathway">
    <text evidence="3">Amino-acid biosynthesis; L-cysteine biosynthesis; L-cysteine from L-serine: step 2/2.</text>
</comment>
<dbReference type="GO" id="GO:0008270">
    <property type="term" value="F:zinc ion binding"/>
    <property type="evidence" value="ECO:0007669"/>
    <property type="project" value="UniProtKB-UniRule"/>
</dbReference>
<sequence>MTTSKTPNKPPIHSILDKIGNTPLVPIKRLNPLKKVAIYAKLEAFNPGGSVKDRVALNMIETAEADGELTPDKIVLEATSGNTGIGLAMVCAVKGYKCQLIMPESASIERRKIMQAFGAEILLTPGKRGTDGAIEQAYALARQYPDRYFLTDQFNNTANWLTHYKTTGPEIWEQTEGKVTDIIATLGTSGTVMGLCKYFAEFHPEVRITAVEPFLGHKLQGLKNMKESYTPGIFDKKLPFQIINIPDEEAFTSVRLLARKEGIFAGMSSGAAMSAALTRGAQLKEGVLVAIFPDGGEKYLSTELFSKQETEESQLAELRFFNTISRKKEVFKSLVQNTVTFYACGPTAHELAHLAHCRRFIVADLVHRVLTLKGYQVRFYMNFTDLDDNTIQGAQRAKETLEEFTGRYIQAFNEDIAALEVEEATGYPRASEHVAGMIALAQKLVDKGYAYEKHGSIYFDISKFAKYGKLSGVDLSKIQVGKTVDLDDYEKENPVDFTLLKRSTLSELKSGIFFSTDWGNMRPGWHIECAAMTLDLLGETMDIHTSGRDLLFPHHENENAIAEALTGKPLANFWLHSELLLVDGKKMSADNQNIITLRDVLAKGYTGREMRYFLIRTHYRKPINFSFRSLDAARKNLRRLDGFIGKLLCLPPGLPHPEVASYLSDMEDRFFAAMDDDLNVSKAFAALFDFVKKTNPILSQGLLDREQKDYILETLRRINSVLRIMKLEECPLAPEIDKLIRDREEARKQKDWPKADGVRQELADKGIEVLDTAKGPVWKEVPKKE</sequence>
<keyword evidence="17" id="KW-0198">Cysteine biosynthesis</keyword>
<evidence type="ECO:0000256" key="17">
    <source>
        <dbReference type="ARBA" id="ARBA00023192"/>
    </source>
</evidence>
<feature type="binding site" evidence="19">
    <location>
        <position position="529"/>
    </location>
    <ligand>
        <name>Zn(2+)</name>
        <dbReference type="ChEBI" id="CHEBI:29105"/>
    </ligand>
</feature>
<dbReference type="GO" id="GO:0004817">
    <property type="term" value="F:cysteine-tRNA ligase activity"/>
    <property type="evidence" value="ECO:0007669"/>
    <property type="project" value="UniProtKB-UniRule"/>
</dbReference>
<comment type="cofactor">
    <cofactor evidence="19">
        <name>Zn(2+)</name>
        <dbReference type="ChEBI" id="CHEBI:29105"/>
    </cofactor>
    <text evidence="19">Binds 1 zinc ion per subunit.</text>
</comment>
<feature type="binding site" evidence="20">
    <location>
        <position position="82"/>
    </location>
    <ligand>
        <name>pyridoxal 5'-phosphate</name>
        <dbReference type="ChEBI" id="CHEBI:597326"/>
    </ligand>
</feature>
<dbReference type="SUPFAM" id="SSF47323">
    <property type="entry name" value="Anticodon-binding domain of a subclass of class I aminoacyl-tRNA synthetases"/>
    <property type="match status" value="1"/>
</dbReference>
<feature type="binding site" evidence="19">
    <location>
        <position position="558"/>
    </location>
    <ligand>
        <name>Zn(2+)</name>
        <dbReference type="ChEBI" id="CHEBI:29105"/>
    </ligand>
</feature>
<dbReference type="PANTHER" id="PTHR10890:SF3">
    <property type="entry name" value="CYSTEINE--TRNA LIGASE, CYTOPLASMIC"/>
    <property type="match status" value="1"/>
</dbReference>
<evidence type="ECO:0000256" key="16">
    <source>
        <dbReference type="ARBA" id="ARBA00023146"/>
    </source>
</evidence>
<evidence type="ECO:0000313" key="23">
    <source>
        <dbReference type="EMBL" id="MDG4475607.1"/>
    </source>
</evidence>
<dbReference type="NCBIfam" id="TIGR01136">
    <property type="entry name" value="cysKM"/>
    <property type="match status" value="1"/>
</dbReference>
<feature type="modified residue" description="N6-(pyridoxal phosphate)lysine" evidence="21">
    <location>
        <position position="52"/>
    </location>
</feature>
<reference evidence="23" key="1">
    <citation type="journal article" date="2022" name="bioRxiv">
        <title>Thiovibrio frasassiensisgen. nov., sp. nov., an autotrophic, elemental sulfur disproportionating bacterium isolated from sulfidic karst sediment, and proposal of Thiovibrionaceae fam. nov.</title>
        <authorList>
            <person name="Aronson H."/>
            <person name="Thomas C."/>
            <person name="Bhattacharyya M."/>
            <person name="Eckstein S."/>
            <person name="Jensen S."/>
            <person name="Barco R."/>
            <person name="Macalady J."/>
            <person name="Amend J."/>
        </authorList>
    </citation>
    <scope>NUCLEOTIDE SEQUENCE</scope>
    <source>
        <strain evidence="23">RS19-109</strain>
    </source>
</reference>
<evidence type="ECO:0000256" key="6">
    <source>
        <dbReference type="ARBA" id="ARBA00011245"/>
    </source>
</evidence>
<dbReference type="InterPro" id="IPR009080">
    <property type="entry name" value="tRNAsynth_Ia_anticodon-bd"/>
</dbReference>
<comment type="subcellular location">
    <subcellularLocation>
        <location evidence="2 19">Cytoplasm</location>
    </subcellularLocation>
</comment>
<dbReference type="InterPro" id="IPR024909">
    <property type="entry name" value="Cys-tRNA/MSH_ligase"/>
</dbReference>
<dbReference type="Gene3D" id="3.40.50.620">
    <property type="entry name" value="HUPs"/>
    <property type="match status" value="1"/>
</dbReference>
<dbReference type="SMART" id="SM00840">
    <property type="entry name" value="DALR_2"/>
    <property type="match status" value="1"/>
</dbReference>
<evidence type="ECO:0000256" key="4">
    <source>
        <dbReference type="ARBA" id="ARBA00005594"/>
    </source>
</evidence>
<comment type="cofactor">
    <cofactor evidence="1 20">
        <name>pyridoxal 5'-phosphate</name>
        <dbReference type="ChEBI" id="CHEBI:597326"/>
    </cofactor>
</comment>
<dbReference type="FunFam" id="3.40.50.1100:FF:000003">
    <property type="entry name" value="Cystathionine beta-synthase"/>
    <property type="match status" value="1"/>
</dbReference>
<keyword evidence="9" id="KW-0808">Transferase</keyword>
<evidence type="ECO:0000256" key="19">
    <source>
        <dbReference type="HAMAP-Rule" id="MF_00041"/>
    </source>
</evidence>
<dbReference type="AlphaFoldDB" id="A0A9X4MMU7"/>
<dbReference type="Gene3D" id="1.20.120.1910">
    <property type="entry name" value="Cysteine-tRNA ligase, C-terminal anti-codon recognition domain"/>
    <property type="match status" value="1"/>
</dbReference>
<dbReference type="InterPro" id="IPR014729">
    <property type="entry name" value="Rossmann-like_a/b/a_fold"/>
</dbReference>
<dbReference type="SUPFAM" id="SSF52374">
    <property type="entry name" value="Nucleotidylyl transferase"/>
    <property type="match status" value="1"/>
</dbReference>
<reference evidence="23" key="2">
    <citation type="submission" date="2022-10" db="EMBL/GenBank/DDBJ databases">
        <authorList>
            <person name="Aronson H.S."/>
        </authorList>
    </citation>
    <scope>NUCLEOTIDE SEQUENCE</scope>
    <source>
        <strain evidence="23">RS19-109</strain>
    </source>
</reference>
<comment type="catalytic activity">
    <reaction evidence="19">
        <text>tRNA(Cys) + L-cysteine + ATP = L-cysteinyl-tRNA(Cys) + AMP + diphosphate</text>
        <dbReference type="Rhea" id="RHEA:17773"/>
        <dbReference type="Rhea" id="RHEA-COMP:9661"/>
        <dbReference type="Rhea" id="RHEA-COMP:9679"/>
        <dbReference type="ChEBI" id="CHEBI:30616"/>
        <dbReference type="ChEBI" id="CHEBI:33019"/>
        <dbReference type="ChEBI" id="CHEBI:35235"/>
        <dbReference type="ChEBI" id="CHEBI:78442"/>
        <dbReference type="ChEBI" id="CHEBI:78517"/>
        <dbReference type="ChEBI" id="CHEBI:456215"/>
        <dbReference type="EC" id="6.1.1.16"/>
    </reaction>
</comment>
<keyword evidence="11 19" id="KW-0547">Nucleotide-binding</keyword>
<evidence type="ECO:0000256" key="13">
    <source>
        <dbReference type="ARBA" id="ARBA00022840"/>
    </source>
</evidence>
<gene>
    <name evidence="19 23" type="primary">cysS</name>
    <name evidence="23" type="ORF">OLX77_05460</name>
</gene>
<keyword evidence="14 20" id="KW-0663">Pyridoxal phosphate</keyword>
<evidence type="ECO:0000256" key="15">
    <source>
        <dbReference type="ARBA" id="ARBA00022917"/>
    </source>
</evidence>
<dbReference type="SUPFAM" id="SSF53686">
    <property type="entry name" value="Tryptophan synthase beta subunit-like PLP-dependent enzymes"/>
    <property type="match status" value="1"/>
</dbReference>
<evidence type="ECO:0000256" key="18">
    <source>
        <dbReference type="ARBA" id="ARBA00047931"/>
    </source>
</evidence>
<dbReference type="InterPro" id="IPR015803">
    <property type="entry name" value="Cys-tRNA-ligase"/>
</dbReference>
<dbReference type="GO" id="GO:0005829">
    <property type="term" value="C:cytosol"/>
    <property type="evidence" value="ECO:0007669"/>
    <property type="project" value="TreeGrafter"/>
</dbReference>
<proteinExistence type="inferred from homology"/>
<feature type="binding site" evidence="20">
    <location>
        <begin position="187"/>
        <end position="191"/>
    </location>
    <ligand>
        <name>pyridoxal 5'-phosphate</name>
        <dbReference type="ChEBI" id="CHEBI:597326"/>
    </ligand>
</feature>
<dbReference type="PRINTS" id="PR00983">
    <property type="entry name" value="TRNASYNTHCYS"/>
</dbReference>
<dbReference type="PROSITE" id="PS00901">
    <property type="entry name" value="CYS_SYNTHASE"/>
    <property type="match status" value="1"/>
</dbReference>
<evidence type="ECO:0000259" key="22">
    <source>
        <dbReference type="SMART" id="SM00840"/>
    </source>
</evidence>
<comment type="catalytic activity">
    <reaction evidence="18">
        <text>O-acetyl-L-serine + hydrogen sulfide = L-cysteine + acetate</text>
        <dbReference type="Rhea" id="RHEA:14829"/>
        <dbReference type="ChEBI" id="CHEBI:29919"/>
        <dbReference type="ChEBI" id="CHEBI:30089"/>
        <dbReference type="ChEBI" id="CHEBI:35235"/>
        <dbReference type="ChEBI" id="CHEBI:58340"/>
        <dbReference type="EC" id="2.5.1.47"/>
    </reaction>
</comment>
<name>A0A9X4MMU7_9BACT</name>
<dbReference type="InterPro" id="IPR015273">
    <property type="entry name" value="Cys-tRNA-synt_Ia_DALR"/>
</dbReference>
<dbReference type="Pfam" id="PF01406">
    <property type="entry name" value="tRNA-synt_1e"/>
    <property type="match status" value="1"/>
</dbReference>
<evidence type="ECO:0000256" key="5">
    <source>
        <dbReference type="ARBA" id="ARBA00007103"/>
    </source>
</evidence>
<evidence type="ECO:0000256" key="7">
    <source>
        <dbReference type="ARBA" id="ARBA00022490"/>
    </source>
</evidence>
<evidence type="ECO:0000256" key="20">
    <source>
        <dbReference type="PIRSR" id="PIRSR605856-50"/>
    </source>
</evidence>
<evidence type="ECO:0000256" key="2">
    <source>
        <dbReference type="ARBA" id="ARBA00004496"/>
    </source>
</evidence>
<feature type="binding site" evidence="19">
    <location>
        <position position="554"/>
    </location>
    <ligand>
        <name>Zn(2+)</name>
        <dbReference type="ChEBI" id="CHEBI:29105"/>
    </ligand>
</feature>
<dbReference type="EC" id="6.1.1.16" evidence="19"/>
<dbReference type="Proteomes" id="UP001154240">
    <property type="component" value="Unassembled WGS sequence"/>
</dbReference>
<evidence type="ECO:0000256" key="9">
    <source>
        <dbReference type="ARBA" id="ARBA00022679"/>
    </source>
</evidence>
<evidence type="ECO:0000256" key="14">
    <source>
        <dbReference type="ARBA" id="ARBA00022898"/>
    </source>
</evidence>
<keyword evidence="12 19" id="KW-0862">Zinc</keyword>
<evidence type="ECO:0000256" key="1">
    <source>
        <dbReference type="ARBA" id="ARBA00001933"/>
    </source>
</evidence>
<keyword evidence="7 19" id="KW-0963">Cytoplasm</keyword>
<dbReference type="InterPro" id="IPR056411">
    <property type="entry name" value="CysS_C"/>
</dbReference>
<evidence type="ECO:0000313" key="24">
    <source>
        <dbReference type="Proteomes" id="UP001154240"/>
    </source>
</evidence>
<comment type="caution">
    <text evidence="23">The sequence shown here is derived from an EMBL/GenBank/DDBJ whole genome shotgun (WGS) entry which is preliminary data.</text>
</comment>
<keyword evidence="24" id="KW-1185">Reference proteome</keyword>
<evidence type="ECO:0000256" key="12">
    <source>
        <dbReference type="ARBA" id="ARBA00022833"/>
    </source>
</evidence>
<dbReference type="CDD" id="cd00672">
    <property type="entry name" value="CysRS_core"/>
    <property type="match status" value="1"/>
</dbReference>
<keyword evidence="15 19" id="KW-0648">Protein biosynthesis</keyword>
<dbReference type="Gene3D" id="3.40.50.1100">
    <property type="match status" value="2"/>
</dbReference>
<dbReference type="PANTHER" id="PTHR10890">
    <property type="entry name" value="CYSTEINYL-TRNA SYNTHETASE"/>
    <property type="match status" value="1"/>
</dbReference>
<keyword evidence="16 19" id="KW-0030">Aminoacyl-tRNA synthetase</keyword>
<feature type="binding site" evidence="20">
    <location>
        <position position="268"/>
    </location>
    <ligand>
        <name>pyridoxal 5'-phosphate</name>
        <dbReference type="ChEBI" id="CHEBI:597326"/>
    </ligand>
</feature>
<dbReference type="Pfam" id="PF09190">
    <property type="entry name" value="DALR_2"/>
    <property type="match status" value="1"/>
</dbReference>
<dbReference type="CDD" id="cd01561">
    <property type="entry name" value="CBS_like"/>
    <property type="match status" value="1"/>
</dbReference>
<dbReference type="NCBIfam" id="TIGR00435">
    <property type="entry name" value="cysS"/>
    <property type="match status" value="1"/>
</dbReference>
<dbReference type="InterPro" id="IPR005856">
    <property type="entry name" value="Cys_synth"/>
</dbReference>
<dbReference type="GO" id="GO:0004124">
    <property type="term" value="F:cysteine synthase activity"/>
    <property type="evidence" value="ECO:0007669"/>
    <property type="project" value="UniProtKB-EC"/>
</dbReference>
<keyword evidence="8 19" id="KW-0436">Ligase</keyword>
<comment type="caution">
    <text evidence="19">Lacks conserved residue(s) required for the propagation of feature annotation.</text>
</comment>
<evidence type="ECO:0000256" key="3">
    <source>
        <dbReference type="ARBA" id="ARBA00004962"/>
    </source>
</evidence>
<evidence type="ECO:0000256" key="8">
    <source>
        <dbReference type="ARBA" id="ARBA00022598"/>
    </source>
</evidence>
<evidence type="ECO:0000256" key="21">
    <source>
        <dbReference type="PIRSR" id="PIRSR605856-51"/>
    </source>
</evidence>
<dbReference type="Pfam" id="PF00291">
    <property type="entry name" value="PALP"/>
    <property type="match status" value="1"/>
</dbReference>
<comment type="subunit">
    <text evidence="6 19">Monomer.</text>
</comment>
<evidence type="ECO:0000256" key="10">
    <source>
        <dbReference type="ARBA" id="ARBA00022723"/>
    </source>
</evidence>
<comment type="similarity">
    <text evidence="4 19">Belongs to the class-I aminoacyl-tRNA synthetase family.</text>
</comment>
<feature type="domain" description="Cysteinyl-tRNA synthetase class Ia DALR" evidence="22">
    <location>
        <begin position="669"/>
        <end position="732"/>
    </location>
</feature>
<keyword evidence="10 19" id="KW-0479">Metal-binding</keyword>
<dbReference type="GO" id="GO:0006423">
    <property type="term" value="P:cysteinyl-tRNA aminoacylation"/>
    <property type="evidence" value="ECO:0007669"/>
    <property type="project" value="UniProtKB-UniRule"/>
</dbReference>
<keyword evidence="17" id="KW-0028">Amino-acid biosynthesis</keyword>
<keyword evidence="13 19" id="KW-0067">ATP-binding</keyword>
<dbReference type="InterPro" id="IPR001216">
    <property type="entry name" value="P-phosphate_BS"/>
</dbReference>
<dbReference type="HAMAP" id="MF_00041">
    <property type="entry name" value="Cys_tRNA_synth"/>
    <property type="match status" value="1"/>
</dbReference>
<dbReference type="InterPro" id="IPR032678">
    <property type="entry name" value="tRNA-synt_1_cat_dom"/>
</dbReference>
<dbReference type="InterPro" id="IPR001926">
    <property type="entry name" value="TrpB-like_PALP"/>
</dbReference>
<dbReference type="RefSeq" id="WP_307632580.1">
    <property type="nucleotide sequence ID" value="NZ_JAPHEH010000001.1"/>
</dbReference>
<dbReference type="GO" id="GO:0005524">
    <property type="term" value="F:ATP binding"/>
    <property type="evidence" value="ECO:0007669"/>
    <property type="project" value="UniProtKB-UniRule"/>
</dbReference>
<feature type="binding site" evidence="19">
    <location>
        <position position="344"/>
    </location>
    <ligand>
        <name>Zn(2+)</name>
        <dbReference type="ChEBI" id="CHEBI:29105"/>
    </ligand>
</feature>
<protein>
    <recommendedName>
        <fullName evidence="19">Cysteine--tRNA ligase</fullName>
        <ecNumber evidence="19">6.1.1.16</ecNumber>
    </recommendedName>
    <alternativeName>
        <fullName evidence="19">Cysteinyl-tRNA synthetase</fullName>
        <shortName evidence="19">CysRS</shortName>
    </alternativeName>
</protein>
<accession>A0A9X4MMU7</accession>
<dbReference type="EMBL" id="JAPHEH010000001">
    <property type="protein sequence ID" value="MDG4475607.1"/>
    <property type="molecule type" value="Genomic_DNA"/>
</dbReference>
<dbReference type="Pfam" id="PF23493">
    <property type="entry name" value="CysS_C"/>
    <property type="match status" value="1"/>
</dbReference>
<dbReference type="GO" id="GO:0006535">
    <property type="term" value="P:cysteine biosynthetic process from serine"/>
    <property type="evidence" value="ECO:0007669"/>
    <property type="project" value="InterPro"/>
</dbReference>
<dbReference type="InterPro" id="IPR036052">
    <property type="entry name" value="TrpB-like_PALP_sf"/>
</dbReference>
<comment type="similarity">
    <text evidence="5">Belongs to the cysteine synthase/cystathionine beta-synthase family.</text>
</comment>
<evidence type="ECO:0000256" key="11">
    <source>
        <dbReference type="ARBA" id="ARBA00022741"/>
    </source>
</evidence>
<organism evidence="23 24">
    <name type="scientific">Thiovibrio frasassiensis</name>
    <dbReference type="NCBI Taxonomy" id="2984131"/>
    <lineage>
        <taxon>Bacteria</taxon>
        <taxon>Pseudomonadati</taxon>
        <taxon>Thermodesulfobacteriota</taxon>
        <taxon>Desulfobulbia</taxon>
        <taxon>Desulfobulbales</taxon>
        <taxon>Thiovibrionaceae</taxon>
        <taxon>Thiovibrio</taxon>
    </lineage>
</organism>